<sequence>MTIITVHSSTEDKTELEFFMRSWKMGDLNANIGREDEMKGVAGRHSIHEKSSENAHMLTKGKQSSSVVDNRAYRGPNCDSDHYVVRSSIVQRLSKTKETPKSTRKNWNIEKLNLKDRSEEYQMSIERKLVGYLENKNRNIDDKWNELETIIKEAAEEEIREPRRERNCGWFEVEFKDAIRNKNQARGIQEAIEKNIKD</sequence>
<reference evidence="2" key="1">
    <citation type="submission" date="2013-04" db="EMBL/GenBank/DDBJ databases">
        <authorList>
            <person name="Qu J."/>
            <person name="Murali S.C."/>
            <person name="Bandaranaike D."/>
            <person name="Bellair M."/>
            <person name="Blankenburg K."/>
            <person name="Chao H."/>
            <person name="Dinh H."/>
            <person name="Doddapaneni H."/>
            <person name="Downs B."/>
            <person name="Dugan-Rocha S."/>
            <person name="Elkadiri S."/>
            <person name="Gnanaolivu R.D."/>
            <person name="Hernandez B."/>
            <person name="Javaid M."/>
            <person name="Jayaseelan J.C."/>
            <person name="Lee S."/>
            <person name="Li M."/>
            <person name="Ming W."/>
            <person name="Munidasa M."/>
            <person name="Muniz J."/>
            <person name="Nguyen L."/>
            <person name="Ongeri F."/>
            <person name="Osuji N."/>
            <person name="Pu L.-L."/>
            <person name="Puazo M."/>
            <person name="Qu C."/>
            <person name="Quiroz J."/>
            <person name="Raj R."/>
            <person name="Weissenberger G."/>
            <person name="Xin Y."/>
            <person name="Zou X."/>
            <person name="Han Y."/>
            <person name="Richards S."/>
            <person name="Worley K."/>
            <person name="Muzny D."/>
            <person name="Gibbs R."/>
        </authorList>
    </citation>
    <scope>NUCLEOTIDE SEQUENCE</scope>
    <source>
        <strain evidence="2">Sampled in the wild</strain>
    </source>
</reference>
<accession>A0A8K0KE95</accession>
<keyword evidence="3" id="KW-1185">Reference proteome</keyword>
<comment type="caution">
    <text evidence="2">The sequence shown here is derived from an EMBL/GenBank/DDBJ whole genome shotgun (WGS) entry which is preliminary data.</text>
</comment>
<name>A0A8K0KE95_LADFU</name>
<evidence type="ECO:0000256" key="1">
    <source>
        <dbReference type="SAM" id="MobiDB-lite"/>
    </source>
</evidence>
<dbReference type="EMBL" id="KZ308661">
    <property type="protein sequence ID" value="KAG8232857.1"/>
    <property type="molecule type" value="Genomic_DNA"/>
</dbReference>
<reference evidence="2" key="2">
    <citation type="submission" date="2017-10" db="EMBL/GenBank/DDBJ databases">
        <title>Ladona fulva Genome sequencing and assembly.</title>
        <authorList>
            <person name="Murali S."/>
            <person name="Richards S."/>
            <person name="Bandaranaike D."/>
            <person name="Bellair M."/>
            <person name="Blankenburg K."/>
            <person name="Chao H."/>
            <person name="Dinh H."/>
            <person name="Doddapaneni H."/>
            <person name="Dugan-Rocha S."/>
            <person name="Elkadiri S."/>
            <person name="Gnanaolivu R."/>
            <person name="Hernandez B."/>
            <person name="Skinner E."/>
            <person name="Javaid M."/>
            <person name="Lee S."/>
            <person name="Li M."/>
            <person name="Ming W."/>
            <person name="Munidasa M."/>
            <person name="Muniz J."/>
            <person name="Nguyen L."/>
            <person name="Hughes D."/>
            <person name="Osuji N."/>
            <person name="Pu L.-L."/>
            <person name="Puazo M."/>
            <person name="Qu C."/>
            <person name="Quiroz J."/>
            <person name="Raj R."/>
            <person name="Weissenberger G."/>
            <person name="Xin Y."/>
            <person name="Zou X."/>
            <person name="Han Y."/>
            <person name="Worley K."/>
            <person name="Muzny D."/>
            <person name="Gibbs R."/>
        </authorList>
    </citation>
    <scope>NUCLEOTIDE SEQUENCE</scope>
    <source>
        <strain evidence="2">Sampled in the wild</strain>
    </source>
</reference>
<dbReference type="AlphaFoldDB" id="A0A8K0KE95"/>
<dbReference type="OrthoDB" id="8195170at2759"/>
<dbReference type="Proteomes" id="UP000792457">
    <property type="component" value="Unassembled WGS sequence"/>
</dbReference>
<gene>
    <name evidence="2" type="ORF">J437_LFUL012661</name>
</gene>
<protein>
    <submittedName>
        <fullName evidence="2">Uncharacterized protein</fullName>
    </submittedName>
</protein>
<proteinExistence type="predicted"/>
<feature type="region of interest" description="Disordered" evidence="1">
    <location>
        <begin position="46"/>
        <end position="69"/>
    </location>
</feature>
<evidence type="ECO:0000313" key="3">
    <source>
        <dbReference type="Proteomes" id="UP000792457"/>
    </source>
</evidence>
<organism evidence="2 3">
    <name type="scientific">Ladona fulva</name>
    <name type="common">Scarce chaser dragonfly</name>
    <name type="synonym">Libellula fulva</name>
    <dbReference type="NCBI Taxonomy" id="123851"/>
    <lineage>
        <taxon>Eukaryota</taxon>
        <taxon>Metazoa</taxon>
        <taxon>Ecdysozoa</taxon>
        <taxon>Arthropoda</taxon>
        <taxon>Hexapoda</taxon>
        <taxon>Insecta</taxon>
        <taxon>Pterygota</taxon>
        <taxon>Palaeoptera</taxon>
        <taxon>Odonata</taxon>
        <taxon>Epiprocta</taxon>
        <taxon>Anisoptera</taxon>
        <taxon>Libelluloidea</taxon>
        <taxon>Libellulidae</taxon>
        <taxon>Ladona</taxon>
    </lineage>
</organism>
<evidence type="ECO:0000313" key="2">
    <source>
        <dbReference type="EMBL" id="KAG8232857.1"/>
    </source>
</evidence>